<feature type="region of interest" description="Disordered" evidence="3">
    <location>
        <begin position="299"/>
        <end position="336"/>
    </location>
</feature>
<dbReference type="InterPro" id="IPR032675">
    <property type="entry name" value="LRR_dom_sf"/>
</dbReference>
<evidence type="ECO:0000313" key="4">
    <source>
        <dbReference type="EMBL" id="DAZ98595.1"/>
    </source>
</evidence>
<keyword evidence="5" id="KW-1185">Reference proteome</keyword>
<proteinExistence type="predicted"/>
<name>A0AAV2YWR5_9STRA</name>
<evidence type="ECO:0000256" key="1">
    <source>
        <dbReference type="ARBA" id="ARBA00022614"/>
    </source>
</evidence>
<dbReference type="PANTHER" id="PTHR18849:SF0">
    <property type="entry name" value="CILIA- AND FLAGELLA-ASSOCIATED PROTEIN 410-RELATED"/>
    <property type="match status" value="1"/>
</dbReference>
<dbReference type="PANTHER" id="PTHR18849">
    <property type="entry name" value="LEUCINE RICH REPEAT PROTEIN"/>
    <property type="match status" value="1"/>
</dbReference>
<accession>A0AAV2YWR5</accession>
<evidence type="ECO:0000313" key="5">
    <source>
        <dbReference type="Proteomes" id="UP001146120"/>
    </source>
</evidence>
<protein>
    <submittedName>
        <fullName evidence="4">Uncharacterized protein</fullName>
    </submittedName>
</protein>
<comment type="caution">
    <text evidence="4">The sequence shown here is derived from an EMBL/GenBank/DDBJ whole genome shotgun (WGS) entry which is preliminary data.</text>
</comment>
<reference evidence="4" key="2">
    <citation type="journal article" date="2023" name="Microbiol Resour">
        <title>Decontamination and Annotation of the Draft Genome Sequence of the Oomycete Lagenidium giganteum ARSEF 373.</title>
        <authorList>
            <person name="Morgan W.R."/>
            <person name="Tartar A."/>
        </authorList>
    </citation>
    <scope>NUCLEOTIDE SEQUENCE</scope>
    <source>
        <strain evidence="4">ARSEF 373</strain>
    </source>
</reference>
<gene>
    <name evidence="4" type="ORF">N0F65_001014</name>
</gene>
<evidence type="ECO:0000256" key="2">
    <source>
        <dbReference type="ARBA" id="ARBA00022737"/>
    </source>
</evidence>
<organism evidence="4 5">
    <name type="scientific">Lagenidium giganteum</name>
    <dbReference type="NCBI Taxonomy" id="4803"/>
    <lineage>
        <taxon>Eukaryota</taxon>
        <taxon>Sar</taxon>
        <taxon>Stramenopiles</taxon>
        <taxon>Oomycota</taxon>
        <taxon>Peronosporomycetes</taxon>
        <taxon>Pythiales</taxon>
        <taxon>Pythiaceae</taxon>
    </lineage>
</organism>
<feature type="compositionally biased region" description="Basic residues" evidence="3">
    <location>
        <begin position="299"/>
        <end position="315"/>
    </location>
</feature>
<dbReference type="Proteomes" id="UP001146120">
    <property type="component" value="Unassembled WGS sequence"/>
</dbReference>
<dbReference type="EMBL" id="DAKRPA010000102">
    <property type="protein sequence ID" value="DAZ98595.1"/>
    <property type="molecule type" value="Genomic_DNA"/>
</dbReference>
<dbReference type="InterPro" id="IPR001611">
    <property type="entry name" value="Leu-rich_rpt"/>
</dbReference>
<keyword evidence="1" id="KW-0433">Leucine-rich repeat</keyword>
<feature type="region of interest" description="Disordered" evidence="3">
    <location>
        <begin position="190"/>
        <end position="270"/>
    </location>
</feature>
<dbReference type="PROSITE" id="PS51450">
    <property type="entry name" value="LRR"/>
    <property type="match status" value="2"/>
</dbReference>
<dbReference type="SUPFAM" id="SSF52058">
    <property type="entry name" value="L domain-like"/>
    <property type="match status" value="1"/>
</dbReference>
<sequence>MRLEADEHEVIVVDEQLTRIADVSYALRPPLQHLNISATTLRQLNVAHNAIGSLAPLATLSQLVVLKCSHNQISSLQPVASLKLLRELWISDNAIESAEIEHLRSLVHLQILIADPNPRTAPSSNYPNAIVRVLPWLERLDCIVVDDDIRSDAQLADERADLTSASTVYTTVTMLTDTDADFIPVNPELDVETSEHSPSRAQTNQQHASEPDPMRGQWTQTRSPTKVTSADSLDSASQPVTSQPIDQATPHSAAIPVPSPSKDDASNGDSATLSSIASAVASLPLFSLGADGSLLSLTTKKKPSVQPSRKAKPKPKAGASAATPPPATTSVQQDELRISHPNSTVVAVHVRSDGSAVAKWPNGAVAVSVDREAAGFRIYAAHRDGTIALSFDPQGVGFINYYPGGKMMISTTSSGDGLYFSSDNGRILRQWDSAGYIRDENMEETTSLGMTEGDKALVVRLGEGLGFRLLLTPGQSNPIDITVCVALGSVRHALRNGVNISATNSSECEAVLGKEPPKSIKKAVAQPVEHVDFLSQIRAAVSGL</sequence>
<feature type="compositionally biased region" description="Polar residues" evidence="3">
    <location>
        <begin position="199"/>
        <end position="208"/>
    </location>
</feature>
<feature type="compositionally biased region" description="Polar residues" evidence="3">
    <location>
        <begin position="217"/>
        <end position="250"/>
    </location>
</feature>
<evidence type="ECO:0000256" key="3">
    <source>
        <dbReference type="SAM" id="MobiDB-lite"/>
    </source>
</evidence>
<dbReference type="Gene3D" id="3.80.10.10">
    <property type="entry name" value="Ribonuclease Inhibitor"/>
    <property type="match status" value="1"/>
</dbReference>
<dbReference type="AlphaFoldDB" id="A0AAV2YWR5"/>
<keyword evidence="2" id="KW-0677">Repeat</keyword>
<reference evidence="4" key="1">
    <citation type="submission" date="2022-11" db="EMBL/GenBank/DDBJ databases">
        <authorList>
            <person name="Morgan W.R."/>
            <person name="Tartar A."/>
        </authorList>
    </citation>
    <scope>NUCLEOTIDE SEQUENCE</scope>
    <source>
        <strain evidence="4">ARSEF 373</strain>
    </source>
</reference>